<evidence type="ECO:0008006" key="3">
    <source>
        <dbReference type="Google" id="ProtNLM"/>
    </source>
</evidence>
<comment type="caution">
    <text evidence="1">The sequence shown here is derived from an EMBL/GenBank/DDBJ whole genome shotgun (WGS) entry which is preliminary data.</text>
</comment>
<organism evidence="1 2">
    <name type="scientific">Albibacterium bauzanense</name>
    <dbReference type="NCBI Taxonomy" id="653929"/>
    <lineage>
        <taxon>Bacteria</taxon>
        <taxon>Pseudomonadati</taxon>
        <taxon>Bacteroidota</taxon>
        <taxon>Sphingobacteriia</taxon>
        <taxon>Sphingobacteriales</taxon>
        <taxon>Sphingobacteriaceae</taxon>
        <taxon>Albibacterium</taxon>
    </lineage>
</organism>
<evidence type="ECO:0000313" key="2">
    <source>
        <dbReference type="Proteomes" id="UP000294616"/>
    </source>
</evidence>
<reference evidence="1 2" key="1">
    <citation type="submission" date="2019-03" db="EMBL/GenBank/DDBJ databases">
        <title>Genomic Encyclopedia of Archaeal and Bacterial Type Strains, Phase II (KMG-II): from individual species to whole genera.</title>
        <authorList>
            <person name="Goeker M."/>
        </authorList>
    </citation>
    <scope>NUCLEOTIDE SEQUENCE [LARGE SCALE GENOMIC DNA]</scope>
    <source>
        <strain evidence="1 2">DSM 22554</strain>
    </source>
</reference>
<dbReference type="EMBL" id="SMGO01000002">
    <property type="protein sequence ID" value="TCK83390.1"/>
    <property type="molecule type" value="Genomic_DNA"/>
</dbReference>
<accession>A0A4R1LXU7</accession>
<dbReference type="InterPro" id="IPR034660">
    <property type="entry name" value="DinB/YfiT-like"/>
</dbReference>
<dbReference type="RefSeq" id="WP_132224335.1">
    <property type="nucleotide sequence ID" value="NZ_SMGO01000002.1"/>
</dbReference>
<dbReference type="SUPFAM" id="SSF109854">
    <property type="entry name" value="DinB/YfiT-like putative metalloenzymes"/>
    <property type="match status" value="1"/>
</dbReference>
<name>A0A4R1LXU7_9SPHI</name>
<gene>
    <name evidence="1" type="ORF">C8N28_1991</name>
</gene>
<dbReference type="AlphaFoldDB" id="A0A4R1LXU7"/>
<dbReference type="Proteomes" id="UP000294616">
    <property type="component" value="Unassembled WGS sequence"/>
</dbReference>
<evidence type="ECO:0000313" key="1">
    <source>
        <dbReference type="EMBL" id="TCK83390.1"/>
    </source>
</evidence>
<sequence length="163" mass="18456">MSIIEQIAKHFRDVYFGGNWTAVNLKDTLADISWEEAITEVHGLNTIAALVFHSNYYVSSVLKVLQGGPLNASDKLSFDLAPITSSSEWQGLVIKAMNEAELFALQIEQLEEAKLIEDFVDPKYGNYYRNILGIIEHTHYHLGQISLIKKILSDMKVSRKMKL</sequence>
<keyword evidence="2" id="KW-1185">Reference proteome</keyword>
<dbReference type="Gene3D" id="1.20.120.450">
    <property type="entry name" value="dinb family like domain"/>
    <property type="match status" value="1"/>
</dbReference>
<protein>
    <recommendedName>
        <fullName evidence="3">Damage-inducible protein DinB</fullName>
    </recommendedName>
</protein>
<proteinExistence type="predicted"/>
<dbReference type="OrthoDB" id="9814103at2"/>